<dbReference type="GO" id="GO:0015661">
    <property type="term" value="F:L-lysine efflux transmembrane transporter activity"/>
    <property type="evidence" value="ECO:0007669"/>
    <property type="project" value="InterPro"/>
</dbReference>
<keyword evidence="1" id="KW-0472">Membrane</keyword>
<reference evidence="2 3" key="1">
    <citation type="submission" date="2016-10" db="EMBL/GenBank/DDBJ databases">
        <authorList>
            <person name="de Groot N.N."/>
        </authorList>
    </citation>
    <scope>NUCLEOTIDE SEQUENCE [LARGE SCALE GENOMIC DNA]</scope>
    <source>
        <strain evidence="2 3">DSM 18979</strain>
    </source>
</reference>
<keyword evidence="1" id="KW-1133">Transmembrane helix</keyword>
<dbReference type="Proteomes" id="UP000199568">
    <property type="component" value="Unassembled WGS sequence"/>
</dbReference>
<organism evidence="2 3">
    <name type="scientific">Natronincola peptidivorans</name>
    <dbReference type="NCBI Taxonomy" id="426128"/>
    <lineage>
        <taxon>Bacteria</taxon>
        <taxon>Bacillati</taxon>
        <taxon>Bacillota</taxon>
        <taxon>Clostridia</taxon>
        <taxon>Peptostreptococcales</taxon>
        <taxon>Natronincolaceae</taxon>
        <taxon>Natronincola</taxon>
    </lineage>
</organism>
<dbReference type="Pfam" id="PF03956">
    <property type="entry name" value="Lys_export"/>
    <property type="match status" value="1"/>
</dbReference>
<name>A0A1H9YRX6_9FIRM</name>
<dbReference type="InterPro" id="IPR005642">
    <property type="entry name" value="LysO"/>
</dbReference>
<dbReference type="AlphaFoldDB" id="A0A1H9YRX6"/>
<evidence type="ECO:0000256" key="1">
    <source>
        <dbReference type="SAM" id="Phobius"/>
    </source>
</evidence>
<protein>
    <recommendedName>
        <fullName evidence="4">Lysine exporter LysO</fullName>
    </recommendedName>
</protein>
<evidence type="ECO:0008006" key="4">
    <source>
        <dbReference type="Google" id="ProtNLM"/>
    </source>
</evidence>
<gene>
    <name evidence="2" type="ORF">SAMN05660297_00374</name>
</gene>
<dbReference type="STRING" id="426128.SAMN05660297_00374"/>
<dbReference type="OrthoDB" id="1958093at2"/>
<sequence>MNILLYLVILLLGAYIGYKNLLNDFLSKNIGDIQNYALFLLLFIMGINIGVDDNVIKYFGVIGYQSVVLAVFSIIFSILMVKLVAKTITTEEEGVENDG</sequence>
<accession>A0A1H9YRX6</accession>
<evidence type="ECO:0000313" key="3">
    <source>
        <dbReference type="Proteomes" id="UP000199568"/>
    </source>
</evidence>
<dbReference type="EMBL" id="FOHU01000001">
    <property type="protein sequence ID" value="SES71861.1"/>
    <property type="molecule type" value="Genomic_DNA"/>
</dbReference>
<feature type="transmembrane region" description="Helical" evidence="1">
    <location>
        <begin position="58"/>
        <end position="81"/>
    </location>
</feature>
<evidence type="ECO:0000313" key="2">
    <source>
        <dbReference type="EMBL" id="SES71861.1"/>
    </source>
</evidence>
<proteinExistence type="predicted"/>
<feature type="transmembrane region" description="Helical" evidence="1">
    <location>
        <begin position="35"/>
        <end position="51"/>
    </location>
</feature>
<keyword evidence="1" id="KW-0812">Transmembrane</keyword>
<keyword evidence="3" id="KW-1185">Reference proteome</keyword>
<dbReference type="RefSeq" id="WP_090438419.1">
    <property type="nucleotide sequence ID" value="NZ_FOHU01000001.1"/>
</dbReference>